<reference evidence="7 8" key="1">
    <citation type="journal article" date="2018" name="Mol. Plant">
        <title>The genome of Artemisia annua provides insight into the evolution of Asteraceae family and artemisinin biosynthesis.</title>
        <authorList>
            <person name="Shen Q."/>
            <person name="Zhang L."/>
            <person name="Liao Z."/>
            <person name="Wang S."/>
            <person name="Yan T."/>
            <person name="Shi P."/>
            <person name="Liu M."/>
            <person name="Fu X."/>
            <person name="Pan Q."/>
            <person name="Wang Y."/>
            <person name="Lv Z."/>
            <person name="Lu X."/>
            <person name="Zhang F."/>
            <person name="Jiang W."/>
            <person name="Ma Y."/>
            <person name="Chen M."/>
            <person name="Hao X."/>
            <person name="Li L."/>
            <person name="Tang Y."/>
            <person name="Lv G."/>
            <person name="Zhou Y."/>
            <person name="Sun X."/>
            <person name="Brodelius P.E."/>
            <person name="Rose J.K.C."/>
            <person name="Tang K."/>
        </authorList>
    </citation>
    <scope>NUCLEOTIDE SEQUENCE [LARGE SCALE GENOMIC DNA]</scope>
    <source>
        <strain evidence="8">cv. Huhao1</strain>
        <tissue evidence="7">Leaf</tissue>
    </source>
</reference>
<evidence type="ECO:0000256" key="4">
    <source>
        <dbReference type="ARBA" id="ARBA00022840"/>
    </source>
</evidence>
<feature type="region of interest" description="Disordered" evidence="5">
    <location>
        <begin position="122"/>
        <end position="158"/>
    </location>
</feature>
<keyword evidence="8" id="KW-1185">Reference proteome</keyword>
<evidence type="ECO:0000256" key="3">
    <source>
        <dbReference type="ARBA" id="ARBA00022777"/>
    </source>
</evidence>
<evidence type="ECO:0000259" key="6">
    <source>
        <dbReference type="PROSITE" id="PS50011"/>
    </source>
</evidence>
<evidence type="ECO:0000256" key="2">
    <source>
        <dbReference type="ARBA" id="ARBA00022741"/>
    </source>
</evidence>
<dbReference type="PANTHER" id="PTHR47973">
    <property type="entry name" value="CYSTEINE-RICH RECEPTOR-LIKE PROTEIN KINASE 3"/>
    <property type="match status" value="1"/>
</dbReference>
<dbReference type="InterPro" id="IPR052059">
    <property type="entry name" value="CR_Ser/Thr_kinase"/>
</dbReference>
<keyword evidence="2" id="KW-0547">Nucleotide-binding</keyword>
<dbReference type="Gene3D" id="1.10.510.10">
    <property type="entry name" value="Transferase(Phosphotransferase) domain 1"/>
    <property type="match status" value="1"/>
</dbReference>
<keyword evidence="4" id="KW-0067">ATP-binding</keyword>
<dbReference type="GO" id="GO:0005524">
    <property type="term" value="F:ATP binding"/>
    <property type="evidence" value="ECO:0007669"/>
    <property type="project" value="UniProtKB-KW"/>
</dbReference>
<dbReference type="AlphaFoldDB" id="A0A2U1K8R1"/>
<dbReference type="Proteomes" id="UP000245207">
    <property type="component" value="Unassembled WGS sequence"/>
</dbReference>
<dbReference type="EMBL" id="PKPP01035056">
    <property type="protein sequence ID" value="PWA13705.1"/>
    <property type="molecule type" value="Genomic_DNA"/>
</dbReference>
<dbReference type="InterPro" id="IPR001245">
    <property type="entry name" value="Ser-Thr/Tyr_kinase_cat_dom"/>
</dbReference>
<dbReference type="GO" id="GO:0004672">
    <property type="term" value="F:protein kinase activity"/>
    <property type="evidence" value="ECO:0007669"/>
    <property type="project" value="InterPro"/>
</dbReference>
<gene>
    <name evidence="7" type="ORF">CTI12_AA631270</name>
</gene>
<name>A0A2U1K8R1_ARTAN</name>
<dbReference type="SUPFAM" id="SSF56112">
    <property type="entry name" value="Protein kinase-like (PK-like)"/>
    <property type="match status" value="1"/>
</dbReference>
<evidence type="ECO:0000313" key="8">
    <source>
        <dbReference type="Proteomes" id="UP000245207"/>
    </source>
</evidence>
<dbReference type="PROSITE" id="PS50011">
    <property type="entry name" value="PROTEIN_KINASE_DOM"/>
    <property type="match status" value="1"/>
</dbReference>
<comment type="caution">
    <text evidence="7">The sequence shown here is derived from an EMBL/GenBank/DDBJ whole genome shotgun (WGS) entry which is preliminary data.</text>
</comment>
<evidence type="ECO:0000313" key="7">
    <source>
        <dbReference type="EMBL" id="PWA13705.1"/>
    </source>
</evidence>
<dbReference type="Pfam" id="PF07714">
    <property type="entry name" value="PK_Tyr_Ser-Thr"/>
    <property type="match status" value="1"/>
</dbReference>
<keyword evidence="3 7" id="KW-0418">Kinase</keyword>
<dbReference type="OrthoDB" id="1564215at2759"/>
<keyword evidence="1" id="KW-0808">Transferase</keyword>
<evidence type="ECO:0000256" key="1">
    <source>
        <dbReference type="ARBA" id="ARBA00022679"/>
    </source>
</evidence>
<dbReference type="InterPro" id="IPR000719">
    <property type="entry name" value="Prot_kinase_dom"/>
</dbReference>
<accession>A0A2U1K8R1</accession>
<protein>
    <submittedName>
        <fullName evidence="7">Protein kinase-like domain-containing protein</fullName>
    </submittedName>
</protein>
<sequence>MHCIRDRGYTAPEYFFKCQLSAKTDVYSFGLVVLETLSGHRVQEFTPGIKKQLLEFVWSNWVEGTYSNIVDPRINTNVDSTVMKRVIHIGLLCVQYLPKERPTMEEVVGMLLGTSSIDHPVPKQPWNSIDADNSIDDGGEEIYPSEAHYSTDEEFEGR</sequence>
<organism evidence="7 8">
    <name type="scientific">Artemisia annua</name>
    <name type="common">Sweet wormwood</name>
    <dbReference type="NCBI Taxonomy" id="35608"/>
    <lineage>
        <taxon>Eukaryota</taxon>
        <taxon>Viridiplantae</taxon>
        <taxon>Streptophyta</taxon>
        <taxon>Embryophyta</taxon>
        <taxon>Tracheophyta</taxon>
        <taxon>Spermatophyta</taxon>
        <taxon>Magnoliopsida</taxon>
        <taxon>eudicotyledons</taxon>
        <taxon>Gunneridae</taxon>
        <taxon>Pentapetalae</taxon>
        <taxon>asterids</taxon>
        <taxon>campanulids</taxon>
        <taxon>Asterales</taxon>
        <taxon>Asteraceae</taxon>
        <taxon>Asteroideae</taxon>
        <taxon>Anthemideae</taxon>
        <taxon>Artemisiinae</taxon>
        <taxon>Artemisia</taxon>
    </lineage>
</organism>
<dbReference type="InterPro" id="IPR011009">
    <property type="entry name" value="Kinase-like_dom_sf"/>
</dbReference>
<evidence type="ECO:0000256" key="5">
    <source>
        <dbReference type="SAM" id="MobiDB-lite"/>
    </source>
</evidence>
<proteinExistence type="predicted"/>
<feature type="domain" description="Protein kinase" evidence="6">
    <location>
        <begin position="1"/>
        <end position="122"/>
    </location>
</feature>